<dbReference type="SUPFAM" id="SSF57667">
    <property type="entry name" value="beta-beta-alpha zinc fingers"/>
    <property type="match status" value="1"/>
</dbReference>
<dbReference type="InterPro" id="IPR036236">
    <property type="entry name" value="Znf_C2H2_sf"/>
</dbReference>
<dbReference type="InterPro" id="IPR013087">
    <property type="entry name" value="Znf_C2H2_type"/>
</dbReference>
<dbReference type="GO" id="GO:0005634">
    <property type="term" value="C:nucleus"/>
    <property type="evidence" value="ECO:0007669"/>
    <property type="project" value="UniProtKB-SubCell"/>
</dbReference>
<organism evidence="10 11">
    <name type="scientific">Folsomia candida</name>
    <name type="common">Springtail</name>
    <dbReference type="NCBI Taxonomy" id="158441"/>
    <lineage>
        <taxon>Eukaryota</taxon>
        <taxon>Metazoa</taxon>
        <taxon>Ecdysozoa</taxon>
        <taxon>Arthropoda</taxon>
        <taxon>Hexapoda</taxon>
        <taxon>Collembola</taxon>
        <taxon>Entomobryomorpha</taxon>
        <taxon>Isotomoidea</taxon>
        <taxon>Isotomidae</taxon>
        <taxon>Proisotominae</taxon>
        <taxon>Folsomia</taxon>
    </lineage>
</organism>
<keyword evidence="2" id="KW-0479">Metal-binding</keyword>
<feature type="compositionally biased region" description="Acidic residues" evidence="8">
    <location>
        <begin position="713"/>
        <end position="727"/>
    </location>
</feature>
<dbReference type="Gene3D" id="3.30.160.60">
    <property type="entry name" value="Classic Zinc Finger"/>
    <property type="match status" value="2"/>
</dbReference>
<dbReference type="EMBL" id="LNIX01000006">
    <property type="protein sequence ID" value="OXA52510.1"/>
    <property type="molecule type" value="Genomic_DNA"/>
</dbReference>
<evidence type="ECO:0000259" key="9">
    <source>
        <dbReference type="PROSITE" id="PS50157"/>
    </source>
</evidence>
<evidence type="ECO:0000256" key="5">
    <source>
        <dbReference type="ARBA" id="ARBA00022833"/>
    </source>
</evidence>
<comment type="subcellular location">
    <subcellularLocation>
        <location evidence="1">Nucleus</location>
    </subcellularLocation>
</comment>
<feature type="domain" description="C2H2-type" evidence="9">
    <location>
        <begin position="356"/>
        <end position="385"/>
    </location>
</feature>
<dbReference type="PROSITE" id="PS50157">
    <property type="entry name" value="ZINC_FINGER_C2H2_2"/>
    <property type="match status" value="2"/>
</dbReference>
<dbReference type="SMART" id="SM00355">
    <property type="entry name" value="ZnF_C2H2"/>
    <property type="match status" value="4"/>
</dbReference>
<reference evidence="10 11" key="1">
    <citation type="submission" date="2015-12" db="EMBL/GenBank/DDBJ databases">
        <title>The genome of Folsomia candida.</title>
        <authorList>
            <person name="Faddeeva A."/>
            <person name="Derks M.F."/>
            <person name="Anvar Y."/>
            <person name="Smit S."/>
            <person name="Van Straalen N."/>
            <person name="Roelofs D."/>
        </authorList>
    </citation>
    <scope>NUCLEOTIDE SEQUENCE [LARGE SCALE GENOMIC DNA]</scope>
    <source>
        <strain evidence="10 11">VU population</strain>
        <tissue evidence="10">Whole body</tissue>
    </source>
</reference>
<keyword evidence="11" id="KW-1185">Reference proteome</keyword>
<feature type="compositionally biased region" description="Polar residues" evidence="8">
    <location>
        <begin position="117"/>
        <end position="132"/>
    </location>
</feature>
<dbReference type="PROSITE" id="PS00028">
    <property type="entry name" value="ZINC_FINGER_C2H2_1"/>
    <property type="match status" value="2"/>
</dbReference>
<name>A0A226E5E3_FOLCA</name>
<dbReference type="AlphaFoldDB" id="A0A226E5E3"/>
<feature type="region of interest" description="Disordered" evidence="8">
    <location>
        <begin position="713"/>
        <end position="743"/>
    </location>
</feature>
<keyword evidence="3" id="KW-0677">Repeat</keyword>
<keyword evidence="4 7" id="KW-0863">Zinc-finger</keyword>
<evidence type="ECO:0000256" key="6">
    <source>
        <dbReference type="ARBA" id="ARBA00023242"/>
    </source>
</evidence>
<evidence type="ECO:0000256" key="3">
    <source>
        <dbReference type="ARBA" id="ARBA00022737"/>
    </source>
</evidence>
<feature type="compositionally biased region" description="Low complexity" evidence="8">
    <location>
        <begin position="199"/>
        <end position="228"/>
    </location>
</feature>
<feature type="region of interest" description="Disordered" evidence="8">
    <location>
        <begin position="157"/>
        <end position="238"/>
    </location>
</feature>
<sequence length="946" mass="107098">MQIPPRPTQPRRPIPSSWVHYPWRRNTRSLKNLVHTENDVPPIRSESNNYRGVVRTEETILPKSSALSNKSSARVRRISARSKTPVGEFPLLGGYIAAASAMEPSNDKVIKAPSDNETGVQFSSQTSLQFKPSRSKQAKIVSLPPSKLTQAIIEDLAACSPAPQPSPDNKKRRRMRSNAETSKATAQVEIVETRKPLTRSGSRINSQSSTSSISRVKSESPVSSSAAGEESKSSGRPVRKLKCTVKGFAPELSTVVGESTSMIDPSIVDKTQQLSSLGGKESPAPTSQPTMLGCSGNVGINQNECQFCFKSFGSPYHLNRHLQTRERLILNGDILPNTCPTRRLPIPDPATGRNTYPCGDASCGQVFRTSIERTNHERTHVVKENDSLSTEGRKKFQCPNPSCGRLLCNKEKLDDHIKKCGIDDKFKSRHSRVPRPVYELNQDEIFECGDCGKTFTTSNGIHFHKIRFHTRFPPLSEMSLSIMQRKNPLKFTNGFAIREEHHKSLDDPNFRPELEWLYKWVLGHMNYMVQKTNDHKYGVYLAGSLGTNFNSSQDVGDFIKDNPESFNPYWGSDTGGSPDISSRHRTWPDMSPLGRAAQLRMQIACLERKNFLGNWLDKETKMREQEALMILMCLIDAEYEPLHGIPQYKFLNKRRELKALAHLTDEFIRPYIQKALKGVQLLCFEKGCDMSCEALVHPDWSKMLLVDMTKVNDEEDETHETDEDGAMDWEKEPGHGDDAPMKLPRLSDEVDIQTEVESRLKQLREEMKKFDPNHYVYTVITPDAREFGADTSAEDICTQILVKKRNDITIPIYTGVNNKEEMAKYESHAVRRQIKSGSIGIVIDVKEFPSRRLARMEECLRLLHSFIQCRFWKKGMKFDPLNQHMEWLHLSLCSEKQIKQAIFWGLLGVLPVILCSPEKIPTLSALFKCSGYPIFLHSQVLKASKY</sequence>
<feature type="region of interest" description="Disordered" evidence="8">
    <location>
        <begin position="117"/>
        <end position="142"/>
    </location>
</feature>
<keyword evidence="5" id="KW-0862">Zinc</keyword>
<comment type="caution">
    <text evidence="10">The sequence shown here is derived from an EMBL/GenBank/DDBJ whole genome shotgun (WGS) entry which is preliminary data.</text>
</comment>
<feature type="compositionally biased region" description="Basic and acidic residues" evidence="8">
    <location>
        <begin position="728"/>
        <end position="743"/>
    </location>
</feature>
<dbReference type="GO" id="GO:0008270">
    <property type="term" value="F:zinc ion binding"/>
    <property type="evidence" value="ECO:0007669"/>
    <property type="project" value="UniProtKB-KW"/>
</dbReference>
<evidence type="ECO:0000313" key="10">
    <source>
        <dbReference type="EMBL" id="OXA52510.1"/>
    </source>
</evidence>
<dbReference type="InterPro" id="IPR050888">
    <property type="entry name" value="ZnF_C2H2-type_TF"/>
</dbReference>
<dbReference type="PANTHER" id="PTHR24406">
    <property type="entry name" value="TRANSCRIPTIONAL REPRESSOR CTCFL-RELATED"/>
    <property type="match status" value="1"/>
</dbReference>
<protein>
    <submittedName>
        <fullName evidence="10">Zinc finger and SCAN domain-containing protein 22</fullName>
    </submittedName>
</protein>
<evidence type="ECO:0000256" key="4">
    <source>
        <dbReference type="ARBA" id="ARBA00022771"/>
    </source>
</evidence>
<keyword evidence="6" id="KW-0539">Nucleus</keyword>
<evidence type="ECO:0000256" key="7">
    <source>
        <dbReference type="PROSITE-ProRule" id="PRU00042"/>
    </source>
</evidence>
<proteinExistence type="predicted"/>
<evidence type="ECO:0000256" key="2">
    <source>
        <dbReference type="ARBA" id="ARBA00022723"/>
    </source>
</evidence>
<evidence type="ECO:0000256" key="8">
    <source>
        <dbReference type="SAM" id="MobiDB-lite"/>
    </source>
</evidence>
<dbReference type="Proteomes" id="UP000198287">
    <property type="component" value="Unassembled WGS sequence"/>
</dbReference>
<evidence type="ECO:0000256" key="1">
    <source>
        <dbReference type="ARBA" id="ARBA00004123"/>
    </source>
</evidence>
<accession>A0A226E5E3</accession>
<feature type="domain" description="C2H2-type" evidence="9">
    <location>
        <begin position="446"/>
        <end position="474"/>
    </location>
</feature>
<gene>
    <name evidence="10" type="ORF">Fcan01_12242</name>
</gene>
<evidence type="ECO:0000313" key="11">
    <source>
        <dbReference type="Proteomes" id="UP000198287"/>
    </source>
</evidence>